<accession>A0A5S6QYH3</accession>
<reference evidence="2" key="1">
    <citation type="submission" date="2019-12" db="UniProtKB">
        <authorList>
            <consortium name="WormBaseParasite"/>
        </authorList>
    </citation>
    <scope>IDENTIFICATION</scope>
</reference>
<keyword evidence="1" id="KW-1185">Reference proteome</keyword>
<dbReference type="Proteomes" id="UP000046395">
    <property type="component" value="Unassembled WGS sequence"/>
</dbReference>
<dbReference type="AlphaFoldDB" id="A0A5S6QYH3"/>
<evidence type="ECO:0000313" key="1">
    <source>
        <dbReference type="Proteomes" id="UP000046395"/>
    </source>
</evidence>
<sequence>MEPGPSKHDGCSSETFSAFDGVQTDHGCAQLEAASNCDDDFGDFTTAAGTSNDGSALWIASAEPGSIATNWADFPTALYSSSSSPSDEPLCVSSLIDHFDRLVCASFPDVASGSEEPRIVQELETLPSLLRENDAKIDGVQPHQGFVTLWQSLRSLEEATALQFRWNDSLLYSVYLSTLGMNLQLAQKIKCPYPAFAAQLSQASLKPEKCADIATIDTVLPRPASPVEFRLADANPTAFQLSSPMCNDLSSTCTNTASNGANSFPLDIFSLTVDDVISAGKPTWQEDLEQLGLMEKSVNRESVPQPVPNGIIGSATKGVPKATVNVLPVLPPPPAGVFVRHKLEPK</sequence>
<dbReference type="WBParaSite" id="TMUE_3000012436.1">
    <property type="protein sequence ID" value="TMUE_3000012436.1"/>
    <property type="gene ID" value="WBGene00290553"/>
</dbReference>
<organism evidence="1 2">
    <name type="scientific">Trichuris muris</name>
    <name type="common">Mouse whipworm</name>
    <dbReference type="NCBI Taxonomy" id="70415"/>
    <lineage>
        <taxon>Eukaryota</taxon>
        <taxon>Metazoa</taxon>
        <taxon>Ecdysozoa</taxon>
        <taxon>Nematoda</taxon>
        <taxon>Enoplea</taxon>
        <taxon>Dorylaimia</taxon>
        <taxon>Trichinellida</taxon>
        <taxon>Trichuridae</taxon>
        <taxon>Trichuris</taxon>
    </lineage>
</organism>
<protein>
    <submittedName>
        <fullName evidence="2">Aftiphilin clathrin-binding box domain-containing protein</fullName>
    </submittedName>
</protein>
<name>A0A5S6QYH3_TRIMR</name>
<dbReference type="STRING" id="70415.A0A5S6QYH3"/>
<proteinExistence type="predicted"/>
<evidence type="ECO:0000313" key="2">
    <source>
        <dbReference type="WBParaSite" id="TMUE_3000012436.1"/>
    </source>
</evidence>